<dbReference type="InterPro" id="IPR010982">
    <property type="entry name" value="Lambda_DNA-bd_dom_sf"/>
</dbReference>
<dbReference type="EMBL" id="JAAGNC010000065">
    <property type="protein sequence ID" value="NEC56147.1"/>
    <property type="molecule type" value="Genomic_DNA"/>
</dbReference>
<accession>A0ABX0BS60</accession>
<sequence>MSQEALAFQAGVTKNQVQLIESGRASGRKDAAGPSNPRMSTLAGLAAVLSMSVSDLLESADL</sequence>
<dbReference type="Proteomes" id="UP000470404">
    <property type="component" value="Unassembled WGS sequence"/>
</dbReference>
<dbReference type="SUPFAM" id="SSF47413">
    <property type="entry name" value="lambda repressor-like DNA-binding domains"/>
    <property type="match status" value="1"/>
</dbReference>
<reference evidence="2 3" key="1">
    <citation type="submission" date="2020-01" db="EMBL/GenBank/DDBJ databases">
        <title>Insect and environment-associated Actinomycetes.</title>
        <authorList>
            <person name="Currrie C."/>
            <person name="Chevrette M."/>
            <person name="Carlson C."/>
            <person name="Stubbendieck R."/>
            <person name="Wendt-Pienkowski E."/>
        </authorList>
    </citation>
    <scope>NUCLEOTIDE SEQUENCE [LARGE SCALE GENOMIC DNA]</scope>
    <source>
        <strain evidence="2 3">SID8386</strain>
    </source>
</reference>
<evidence type="ECO:0000259" key="1">
    <source>
        <dbReference type="PROSITE" id="PS50943"/>
    </source>
</evidence>
<feature type="domain" description="HTH cro/C1-type" evidence="1">
    <location>
        <begin position="1"/>
        <end position="56"/>
    </location>
</feature>
<dbReference type="Pfam" id="PF13443">
    <property type="entry name" value="HTH_26"/>
    <property type="match status" value="1"/>
</dbReference>
<dbReference type="Gene3D" id="1.10.260.40">
    <property type="entry name" value="lambda repressor-like DNA-binding domains"/>
    <property type="match status" value="1"/>
</dbReference>
<dbReference type="InterPro" id="IPR001387">
    <property type="entry name" value="Cro/C1-type_HTH"/>
</dbReference>
<dbReference type="CDD" id="cd00093">
    <property type="entry name" value="HTH_XRE"/>
    <property type="match status" value="1"/>
</dbReference>
<name>A0ABX0BS60_9PSEU</name>
<keyword evidence="3" id="KW-1185">Reference proteome</keyword>
<gene>
    <name evidence="2" type="ORF">G3I59_11230</name>
</gene>
<dbReference type="PROSITE" id="PS50943">
    <property type="entry name" value="HTH_CROC1"/>
    <property type="match status" value="1"/>
</dbReference>
<comment type="caution">
    <text evidence="2">The sequence shown here is derived from an EMBL/GenBank/DDBJ whole genome shotgun (WGS) entry which is preliminary data.</text>
</comment>
<evidence type="ECO:0000313" key="2">
    <source>
        <dbReference type="EMBL" id="NEC56147.1"/>
    </source>
</evidence>
<protein>
    <submittedName>
        <fullName evidence="2">Helix-turn-helix transcriptional regulator</fullName>
    </submittedName>
</protein>
<evidence type="ECO:0000313" key="3">
    <source>
        <dbReference type="Proteomes" id="UP000470404"/>
    </source>
</evidence>
<proteinExistence type="predicted"/>
<organism evidence="2 3">
    <name type="scientific">Amycolatopsis rubida</name>
    <dbReference type="NCBI Taxonomy" id="112413"/>
    <lineage>
        <taxon>Bacteria</taxon>
        <taxon>Bacillati</taxon>
        <taxon>Actinomycetota</taxon>
        <taxon>Actinomycetes</taxon>
        <taxon>Pseudonocardiales</taxon>
        <taxon>Pseudonocardiaceae</taxon>
        <taxon>Amycolatopsis</taxon>
    </lineage>
</organism>